<accession>Q4DZC2</accession>
<feature type="chain" id="PRO_5004237329" description="Mucin TcMUCII" evidence="2">
    <location>
        <begin position="28"/>
        <end position="129"/>
    </location>
</feature>
<dbReference type="GeneID" id="3552218"/>
<evidence type="ECO:0008006" key="5">
    <source>
        <dbReference type="Google" id="ProtNLM"/>
    </source>
</evidence>
<evidence type="ECO:0000313" key="3">
    <source>
        <dbReference type="EMBL" id="EAN97870.1"/>
    </source>
</evidence>
<reference evidence="3 4" key="1">
    <citation type="journal article" date="2005" name="Science">
        <title>The genome sequence of Trypanosoma cruzi, etiologic agent of Chagas disease.</title>
        <authorList>
            <person name="El-Sayed N.M."/>
            <person name="Myler P.J."/>
            <person name="Bartholomeu D.C."/>
            <person name="Nilsson D."/>
            <person name="Aggarwal G."/>
            <person name="Tran A.N."/>
            <person name="Ghedin E."/>
            <person name="Worthey E.A."/>
            <person name="Delcher A.L."/>
            <person name="Blandin G."/>
            <person name="Westenberger S.J."/>
            <person name="Caler E."/>
            <person name="Cerqueira G.C."/>
            <person name="Branche C."/>
            <person name="Haas B."/>
            <person name="Anupama A."/>
            <person name="Arner E."/>
            <person name="Aslund L."/>
            <person name="Attipoe P."/>
            <person name="Bontempi E."/>
            <person name="Bringaud F."/>
            <person name="Burton P."/>
            <person name="Cadag E."/>
            <person name="Campbell D.A."/>
            <person name="Carrington M."/>
            <person name="Crabtree J."/>
            <person name="Darban H."/>
            <person name="da Silveira J.F."/>
            <person name="de Jong P."/>
            <person name="Edwards K."/>
            <person name="Englund P.T."/>
            <person name="Fazelina G."/>
            <person name="Feldblyum T."/>
            <person name="Ferella M."/>
            <person name="Frasch A.C."/>
            <person name="Gull K."/>
            <person name="Horn D."/>
            <person name="Hou L."/>
            <person name="Huang Y."/>
            <person name="Kindlund E."/>
            <person name="Klingbeil M."/>
            <person name="Kluge S."/>
            <person name="Koo H."/>
            <person name="Lacerda D."/>
            <person name="Levin M.J."/>
            <person name="Lorenzi H."/>
            <person name="Louie T."/>
            <person name="Machado C.R."/>
            <person name="McCulloch R."/>
            <person name="McKenna A."/>
            <person name="Mizuno Y."/>
            <person name="Mottram J.C."/>
            <person name="Nelson S."/>
            <person name="Ochaya S."/>
            <person name="Osoegawa K."/>
            <person name="Pai G."/>
            <person name="Parsons M."/>
            <person name="Pentony M."/>
            <person name="Pettersson U."/>
            <person name="Pop M."/>
            <person name="Ramirez J.L."/>
            <person name="Rinta J."/>
            <person name="Robertson L."/>
            <person name="Salzberg S.L."/>
            <person name="Sanchez D.O."/>
            <person name="Seyler A."/>
            <person name="Sharma R."/>
            <person name="Shetty J."/>
            <person name="Simpson A.J."/>
            <person name="Sisk E."/>
            <person name="Tammi M.T."/>
            <person name="Tarleton R."/>
            <person name="Teixeira S."/>
            <person name="Van Aken S."/>
            <person name="Vogt C."/>
            <person name="Ward P.N."/>
            <person name="Wickstead B."/>
            <person name="Wortman J."/>
            <person name="White O."/>
            <person name="Fraser C.M."/>
            <person name="Stuart K.D."/>
            <person name="Andersson B."/>
        </authorList>
    </citation>
    <scope>NUCLEOTIDE SEQUENCE [LARGE SCALE GENOMIC DNA]</scope>
    <source>
        <strain evidence="3 4">CL Brener</strain>
    </source>
</reference>
<sequence length="129" mass="13571">MTAMTTVRHRVVCAVLFLALSSVYVTAVGSAGDVSGAADAVVVPVDVSCAPSDGSLSYRVCVCVRGGRVLLPVLRLSMRIILSVALVCACMAGMVSWVLCAMWPMRCTHVATVLPAVQRKRKGPPLPSR</sequence>
<name>Q4DZC2_TRYCC</name>
<keyword evidence="1" id="KW-0812">Transmembrane</keyword>
<keyword evidence="1" id="KW-1133">Transmembrane helix</keyword>
<dbReference type="RefSeq" id="XP_819721.1">
    <property type="nucleotide sequence ID" value="XM_814628.1"/>
</dbReference>
<dbReference type="PaxDb" id="353153-Q4DZC2"/>
<dbReference type="InParanoid" id="Q4DZC2"/>
<organism evidence="3 4">
    <name type="scientific">Trypanosoma cruzi (strain CL Brener)</name>
    <dbReference type="NCBI Taxonomy" id="353153"/>
    <lineage>
        <taxon>Eukaryota</taxon>
        <taxon>Discoba</taxon>
        <taxon>Euglenozoa</taxon>
        <taxon>Kinetoplastea</taxon>
        <taxon>Metakinetoplastina</taxon>
        <taxon>Trypanosomatida</taxon>
        <taxon>Trypanosomatidae</taxon>
        <taxon>Trypanosoma</taxon>
        <taxon>Schizotrypanum</taxon>
    </lineage>
</organism>
<gene>
    <name evidence="3" type="ORF">Tc00.1047053506763.140</name>
</gene>
<dbReference type="Proteomes" id="UP000002296">
    <property type="component" value="Unassembled WGS sequence"/>
</dbReference>
<evidence type="ECO:0000313" key="4">
    <source>
        <dbReference type="Proteomes" id="UP000002296"/>
    </source>
</evidence>
<keyword evidence="4" id="KW-1185">Reference proteome</keyword>
<evidence type="ECO:0000256" key="1">
    <source>
        <dbReference type="SAM" id="Phobius"/>
    </source>
</evidence>
<evidence type="ECO:0000256" key="2">
    <source>
        <dbReference type="SAM" id="SignalP"/>
    </source>
</evidence>
<protein>
    <recommendedName>
        <fullName evidence="5">Mucin TcMUCII</fullName>
    </recommendedName>
</protein>
<dbReference type="EMBL" id="AAHK01000080">
    <property type="protein sequence ID" value="EAN97870.1"/>
    <property type="molecule type" value="Genomic_DNA"/>
</dbReference>
<dbReference type="KEGG" id="tcr:506763.140"/>
<proteinExistence type="predicted"/>
<dbReference type="AlphaFoldDB" id="Q4DZC2"/>
<feature type="transmembrane region" description="Helical" evidence="1">
    <location>
        <begin position="81"/>
        <end position="105"/>
    </location>
</feature>
<feature type="signal peptide" evidence="2">
    <location>
        <begin position="1"/>
        <end position="27"/>
    </location>
</feature>
<keyword evidence="2" id="KW-0732">Signal</keyword>
<comment type="caution">
    <text evidence="3">The sequence shown here is derived from an EMBL/GenBank/DDBJ whole genome shotgun (WGS) entry which is preliminary data.</text>
</comment>
<keyword evidence="1" id="KW-0472">Membrane</keyword>